<feature type="compositionally biased region" description="Low complexity" evidence="1">
    <location>
        <begin position="984"/>
        <end position="994"/>
    </location>
</feature>
<feature type="region of interest" description="Disordered" evidence="1">
    <location>
        <begin position="800"/>
        <end position="958"/>
    </location>
</feature>
<feature type="compositionally biased region" description="Low complexity" evidence="1">
    <location>
        <begin position="1259"/>
        <end position="1283"/>
    </location>
</feature>
<protein>
    <submittedName>
        <fullName evidence="4">PAP-associated domain-containing protein</fullName>
    </submittedName>
</protein>
<feature type="region of interest" description="Disordered" evidence="1">
    <location>
        <begin position="1508"/>
        <end position="1527"/>
    </location>
</feature>
<feature type="compositionally biased region" description="Polar residues" evidence="1">
    <location>
        <begin position="1107"/>
        <end position="1127"/>
    </location>
</feature>
<feature type="compositionally biased region" description="Low complexity" evidence="1">
    <location>
        <begin position="944"/>
        <end position="958"/>
    </location>
</feature>
<feature type="region of interest" description="Disordered" evidence="1">
    <location>
        <begin position="622"/>
        <end position="670"/>
    </location>
</feature>
<dbReference type="WBParaSite" id="TASK_0000650301-mRNA-1">
    <property type="protein sequence ID" value="TASK_0000650301-mRNA-1"/>
    <property type="gene ID" value="TASK_0000650301"/>
</dbReference>
<name>A0A158R919_TAEAS</name>
<feature type="compositionally biased region" description="Low complexity" evidence="1">
    <location>
        <begin position="1607"/>
        <end position="1616"/>
    </location>
</feature>
<feature type="region of interest" description="Disordered" evidence="1">
    <location>
        <begin position="1568"/>
        <end position="1633"/>
    </location>
</feature>
<accession>A0A158R919</accession>
<keyword evidence="3" id="KW-1185">Reference proteome</keyword>
<feature type="compositionally biased region" description="Pro residues" evidence="1">
    <location>
        <begin position="631"/>
        <end position="644"/>
    </location>
</feature>
<feature type="compositionally biased region" description="Polar residues" evidence="1">
    <location>
        <begin position="836"/>
        <end position="855"/>
    </location>
</feature>
<feature type="compositionally biased region" description="Polar residues" evidence="1">
    <location>
        <begin position="1326"/>
        <end position="1349"/>
    </location>
</feature>
<reference evidence="4" key="1">
    <citation type="submission" date="2016-04" db="UniProtKB">
        <authorList>
            <consortium name="WormBaseParasite"/>
        </authorList>
    </citation>
    <scope>IDENTIFICATION</scope>
</reference>
<feature type="compositionally biased region" description="Low complexity" evidence="1">
    <location>
        <begin position="1137"/>
        <end position="1166"/>
    </location>
</feature>
<feature type="compositionally biased region" description="Low complexity" evidence="1">
    <location>
        <begin position="1021"/>
        <end position="1031"/>
    </location>
</feature>
<evidence type="ECO:0000256" key="1">
    <source>
        <dbReference type="SAM" id="MobiDB-lite"/>
    </source>
</evidence>
<feature type="compositionally biased region" description="Low complexity" evidence="1">
    <location>
        <begin position="1568"/>
        <end position="1600"/>
    </location>
</feature>
<feature type="region of interest" description="Disordered" evidence="1">
    <location>
        <begin position="980"/>
        <end position="1173"/>
    </location>
</feature>
<evidence type="ECO:0000313" key="3">
    <source>
        <dbReference type="Proteomes" id="UP000282613"/>
    </source>
</evidence>
<feature type="region of interest" description="Disordered" evidence="1">
    <location>
        <begin position="1215"/>
        <end position="1307"/>
    </location>
</feature>
<feature type="compositionally biased region" description="Polar residues" evidence="1">
    <location>
        <begin position="1056"/>
        <end position="1080"/>
    </location>
</feature>
<reference evidence="2 3" key="2">
    <citation type="submission" date="2018-11" db="EMBL/GenBank/DDBJ databases">
        <authorList>
            <consortium name="Pathogen Informatics"/>
        </authorList>
    </citation>
    <scope>NUCLEOTIDE SEQUENCE [LARGE SCALE GENOMIC DNA]</scope>
</reference>
<feature type="compositionally biased region" description="Polar residues" evidence="1">
    <location>
        <begin position="449"/>
        <end position="458"/>
    </location>
</feature>
<feature type="compositionally biased region" description="Polar residues" evidence="1">
    <location>
        <begin position="1032"/>
        <end position="1045"/>
    </location>
</feature>
<feature type="region of interest" description="Disordered" evidence="1">
    <location>
        <begin position="363"/>
        <end position="460"/>
    </location>
</feature>
<gene>
    <name evidence="2" type="ORF">TASK_LOCUS6504</name>
</gene>
<evidence type="ECO:0000313" key="4">
    <source>
        <dbReference type="WBParaSite" id="TASK_0000650301-mRNA-1"/>
    </source>
</evidence>
<dbReference type="OrthoDB" id="7668649at2759"/>
<dbReference type="EMBL" id="UYRS01018508">
    <property type="protein sequence ID" value="VDK36846.1"/>
    <property type="molecule type" value="Genomic_DNA"/>
</dbReference>
<feature type="compositionally biased region" description="Polar residues" evidence="1">
    <location>
        <begin position="905"/>
        <end position="914"/>
    </location>
</feature>
<organism evidence="4">
    <name type="scientific">Taenia asiatica</name>
    <name type="common">Asian tapeworm</name>
    <dbReference type="NCBI Taxonomy" id="60517"/>
    <lineage>
        <taxon>Eukaryota</taxon>
        <taxon>Metazoa</taxon>
        <taxon>Spiralia</taxon>
        <taxon>Lophotrochozoa</taxon>
        <taxon>Platyhelminthes</taxon>
        <taxon>Cestoda</taxon>
        <taxon>Eucestoda</taxon>
        <taxon>Cyclophyllidea</taxon>
        <taxon>Taeniidae</taxon>
        <taxon>Taenia</taxon>
    </lineage>
</organism>
<dbReference type="STRING" id="60517.A0A158R919"/>
<evidence type="ECO:0000313" key="2">
    <source>
        <dbReference type="EMBL" id="VDK36846.1"/>
    </source>
</evidence>
<feature type="compositionally biased region" description="Polar residues" evidence="1">
    <location>
        <begin position="924"/>
        <end position="938"/>
    </location>
</feature>
<feature type="region of interest" description="Disordered" evidence="1">
    <location>
        <begin position="1326"/>
        <end position="1389"/>
    </location>
</feature>
<proteinExistence type="predicted"/>
<sequence length="1633" mass="171226">MAYVPDLYQHILKGSETVPLCDCVARILRFLRHRDPTVCIASVDGALDAFVGEKRTTHRQALQAARAGRSVSELDPPARALLLEHLIECVYDERPDLSFNAVLNAPKTNAEKDVGVLPSPDDESLLIKAGQDASGSSYYYMDDLRLYRETPQGGFSSHWSVAVGPTIQQWTSFIASLGRAGEEAELCHFLKKDLFSYVQDCIENPYMNDFADELNSARLLDKEAAELAEIRQQRGMPVVPAPLPQVKPLASPSSQVCMPLATEGGSGSSAASSSGNSTSTCPLTPPNETPSLLPGVSQASQPAASTPESSAAPVKASLTAPNTPLALNRCLDSVFPLTATGVWMSDGGHPSSSTVVGGSMATTHCQHPNSVEPPRSVYSLCSSSPSQQHIKTATEPVSGQQHLLDSPLRRPASGPMPAEVAPQADGGQPHSAPPFSAPSSVGDGRRRTSMASSQTFPMSGQKLDAVPEGMLDAVPTSNIAVSSTTSSLGVCAPRPTAAVSGSLPPAPLMLPPHVLVFTTEMANEAAAKCQRTRMRITTFHSMHPLVQQFMLQSGLIPGGNPSAIGGGVVNCAVTQEQLENRKSKMAQLEKIHSKLTKSKMASTPGAATVAAMQQQQMYAAAAGNGGQLPQSLPPPPPPAPPGTAVPPIQHDPLNLPPHSTGGIPADLNQQPRGMMVVRPDERDFDRASWMQQQRKHSGPLGDPNGVHFQYSGSMDHVVVPPPPPGGGGPPVLVVPPNNACGYPPPPNKFCVPAPPPPPYKRPYPPEMTSPEQQFWDQQQAMFEQHQQQQAMLMQQQQTVATTPVNCGRPTSGRGGLSKKRKSASGAAGRSASSRLPQLSSMSPFSTPQRMSQPQPSAGAMKSGGFGSVPIGPPRGSAPGGSYQTISNDPMNGAYMNPGYRGSGIAPSNSSTMMEQPQYPPIPPCSTNTSLPPTSQQQLPAGCYAHPADSAPASSSPTQHLTSASLASLARLSQLSGSEGPFCAPPAVSANSASACPPPPSGYSRMASAPDILAFSGGAGPGMMPNPDNDPNSLYSMGSGPTNSSVAGGGPPYQPITMPQGSQQQSGFNTSHPQMSPQQHFSAGPPSQPVGGVRPSDQVQPPGPGGIFTSSDQPRSTVDPSPSASRCLTPSSAPPICPTSASPTTPATVNSVPTASVAAPQSASQQQPLPPPQSIQVNNTFFNAQLNVQQMNYQHINGACGGAHMQIQFMQQQQQHPYYGSNGCPMSQPPPNQRIESRTPQPPSNVQIMPKTPHTIQYLPTSSSSTPSTSSATSGASTPPMTSTNTVSVAGGQHPSQSTPLGVNGKPRISQSAASTILLPVSRIQSPTHSQAVPNTVATSSTVPSANPSTVGVGAATSIVTTSEHRPTTIPPRQQQQQRGQKIDPSQTHTAQLPMTSITQSSMTISSGVAVHPGEMATLPDGMYVGSGAATTQKYPQGFPIPVVDVPQVQQLDSTNPFDFPQGATTYPVSASSANAQSRGPYREQLHIHYPSPTGSSTSVAYRVDTELPSSASAPTASTSASTITSTTTATKKFISPTSQMCMSDITYQQQRWQQQQVQMMSGSDFYLQQSQNSTGNSNSGVMMMPTTPTVQASQAQQQYYMPPPAAVPSHLHQHLQPQPPPQASHSRAYPALM</sequence>
<feature type="compositionally biased region" description="Low complexity" evidence="1">
    <location>
        <begin position="1509"/>
        <end position="1527"/>
    </location>
</feature>
<feature type="region of interest" description="Disordered" evidence="1">
    <location>
        <begin position="257"/>
        <end position="315"/>
    </location>
</feature>
<dbReference type="Proteomes" id="UP000282613">
    <property type="component" value="Unassembled WGS sequence"/>
</dbReference>
<feature type="compositionally biased region" description="Low complexity" evidence="1">
    <location>
        <begin position="823"/>
        <end position="835"/>
    </location>
</feature>
<feature type="compositionally biased region" description="Low complexity" evidence="1">
    <location>
        <begin position="268"/>
        <end position="280"/>
    </location>
</feature>
<feature type="compositionally biased region" description="Polar residues" evidence="1">
    <location>
        <begin position="379"/>
        <end position="403"/>
    </location>
</feature>
<feature type="compositionally biased region" description="Low complexity" evidence="1">
    <location>
        <begin position="297"/>
        <end position="313"/>
    </location>
</feature>